<feature type="transmembrane region" description="Helical" evidence="2">
    <location>
        <begin position="45"/>
        <end position="64"/>
    </location>
</feature>
<evidence type="ECO:0000256" key="1">
    <source>
        <dbReference type="SAM" id="MobiDB-lite"/>
    </source>
</evidence>
<dbReference type="Proteomes" id="UP000236161">
    <property type="component" value="Unassembled WGS sequence"/>
</dbReference>
<dbReference type="AlphaFoldDB" id="A0A2I0AX98"/>
<protein>
    <submittedName>
        <fullName evidence="3">Uncharacterized protein</fullName>
    </submittedName>
</protein>
<dbReference type="PANTHER" id="PTHR36350:SF3">
    <property type="entry name" value="TRANSMEMBRANE PROTEIN"/>
    <property type="match status" value="1"/>
</dbReference>
<dbReference type="EMBL" id="KZ451942">
    <property type="protein sequence ID" value="PKA60171.1"/>
    <property type="molecule type" value="Genomic_DNA"/>
</dbReference>
<keyword evidence="2" id="KW-0812">Transmembrane</keyword>
<organism evidence="3 4">
    <name type="scientific">Apostasia shenzhenica</name>
    <dbReference type="NCBI Taxonomy" id="1088818"/>
    <lineage>
        <taxon>Eukaryota</taxon>
        <taxon>Viridiplantae</taxon>
        <taxon>Streptophyta</taxon>
        <taxon>Embryophyta</taxon>
        <taxon>Tracheophyta</taxon>
        <taxon>Spermatophyta</taxon>
        <taxon>Magnoliopsida</taxon>
        <taxon>Liliopsida</taxon>
        <taxon>Asparagales</taxon>
        <taxon>Orchidaceae</taxon>
        <taxon>Apostasioideae</taxon>
        <taxon>Apostasia</taxon>
    </lineage>
</organism>
<dbReference type="OrthoDB" id="1425929at2759"/>
<evidence type="ECO:0000313" key="4">
    <source>
        <dbReference type="Proteomes" id="UP000236161"/>
    </source>
</evidence>
<dbReference type="Gene3D" id="1.25.40.10">
    <property type="entry name" value="Tetratricopeptide repeat domain"/>
    <property type="match status" value="1"/>
</dbReference>
<sequence>MADFREPTRRDRPAPAGSNPHPLNRLAGTVQLAGGSFLRLLARSYPAVPILLTGICLAVAYRTLRRTARKSCRGAAAVSEPVRPVLHRSMSLMGLHGGHVALQKMIHLQEAWLDEAALETASEEFRRLLSPADGRMNFSNLQSAAMKLEMSGKEEEAVEMLKKALKNAPVPEAHELGMLLVEMLIYMGNYEEALKCACLHDEQIADSRGPLYKAIIYALDGDVRSSEANYKDFQQLQVRLHWSDTPQEDSPLYDVVHDFEKFRIIVKNMKAEIDQVRERKIAKKR</sequence>
<name>A0A2I0AX98_9ASPA</name>
<keyword evidence="2" id="KW-1133">Transmembrane helix</keyword>
<gene>
    <name evidence="3" type="ORF">AXF42_Ash009855</name>
</gene>
<evidence type="ECO:0000256" key="2">
    <source>
        <dbReference type="SAM" id="Phobius"/>
    </source>
</evidence>
<reference evidence="3 4" key="1">
    <citation type="journal article" date="2017" name="Nature">
        <title>The Apostasia genome and the evolution of orchids.</title>
        <authorList>
            <person name="Zhang G.Q."/>
            <person name="Liu K.W."/>
            <person name="Li Z."/>
            <person name="Lohaus R."/>
            <person name="Hsiao Y.Y."/>
            <person name="Niu S.C."/>
            <person name="Wang J.Y."/>
            <person name="Lin Y.C."/>
            <person name="Xu Q."/>
            <person name="Chen L.J."/>
            <person name="Yoshida K."/>
            <person name="Fujiwara S."/>
            <person name="Wang Z.W."/>
            <person name="Zhang Y.Q."/>
            <person name="Mitsuda N."/>
            <person name="Wang M."/>
            <person name="Liu G.H."/>
            <person name="Pecoraro L."/>
            <person name="Huang H.X."/>
            <person name="Xiao X.J."/>
            <person name="Lin M."/>
            <person name="Wu X.Y."/>
            <person name="Wu W.L."/>
            <person name="Chen Y.Y."/>
            <person name="Chang S.B."/>
            <person name="Sakamoto S."/>
            <person name="Ohme-Takagi M."/>
            <person name="Yagi M."/>
            <person name="Zeng S.J."/>
            <person name="Shen C.Y."/>
            <person name="Yeh C.M."/>
            <person name="Luo Y.B."/>
            <person name="Tsai W.C."/>
            <person name="Van de Peer Y."/>
            <person name="Liu Z.J."/>
        </authorList>
    </citation>
    <scope>NUCLEOTIDE SEQUENCE [LARGE SCALE GENOMIC DNA]</scope>
    <source>
        <strain evidence="4">cv. Shenzhen</strain>
        <tissue evidence="3">Stem</tissue>
    </source>
</reference>
<feature type="compositionally biased region" description="Basic and acidic residues" evidence="1">
    <location>
        <begin position="1"/>
        <end position="13"/>
    </location>
</feature>
<keyword evidence="4" id="KW-1185">Reference proteome</keyword>
<keyword evidence="2" id="KW-0472">Membrane</keyword>
<accession>A0A2I0AX98</accession>
<evidence type="ECO:0000313" key="3">
    <source>
        <dbReference type="EMBL" id="PKA60171.1"/>
    </source>
</evidence>
<dbReference type="PANTHER" id="PTHR36350">
    <property type="entry name" value="TRANSMEMBRANE PROTEIN"/>
    <property type="match status" value="1"/>
</dbReference>
<feature type="region of interest" description="Disordered" evidence="1">
    <location>
        <begin position="1"/>
        <end position="25"/>
    </location>
</feature>
<dbReference type="InterPro" id="IPR011990">
    <property type="entry name" value="TPR-like_helical_dom_sf"/>
</dbReference>
<proteinExistence type="predicted"/>